<dbReference type="InterPro" id="IPR001948">
    <property type="entry name" value="Peptidase_M18"/>
</dbReference>
<evidence type="ECO:0000256" key="2">
    <source>
        <dbReference type="ARBA" id="ARBA00008290"/>
    </source>
</evidence>
<evidence type="ECO:0000256" key="3">
    <source>
        <dbReference type="ARBA" id="ARBA00022438"/>
    </source>
</evidence>
<evidence type="ECO:0000256" key="7">
    <source>
        <dbReference type="ARBA" id="ARBA00022833"/>
    </source>
</evidence>
<evidence type="ECO:0000256" key="5">
    <source>
        <dbReference type="ARBA" id="ARBA00022723"/>
    </source>
</evidence>
<keyword evidence="8" id="KW-0482">Metalloprotease</keyword>
<dbReference type="Gene3D" id="3.40.630.10">
    <property type="entry name" value="Zn peptidases"/>
    <property type="match status" value="1"/>
</dbReference>
<dbReference type="GO" id="GO:0008270">
    <property type="term" value="F:zinc ion binding"/>
    <property type="evidence" value="ECO:0007669"/>
    <property type="project" value="InterPro"/>
</dbReference>
<keyword evidence="3" id="KW-0031">Aminopeptidase</keyword>
<feature type="non-terminal residue" evidence="9">
    <location>
        <position position="1"/>
    </location>
</feature>
<keyword evidence="4" id="KW-0645">Protease</keyword>
<gene>
    <name evidence="9" type="ORF">S01H4_14674</name>
</gene>
<dbReference type="GO" id="GO:0006508">
    <property type="term" value="P:proteolysis"/>
    <property type="evidence" value="ECO:0007669"/>
    <property type="project" value="UniProtKB-KW"/>
</dbReference>
<dbReference type="PANTHER" id="PTHR28570">
    <property type="entry name" value="ASPARTYL AMINOPEPTIDASE"/>
    <property type="match status" value="1"/>
</dbReference>
<dbReference type="SUPFAM" id="SSF101821">
    <property type="entry name" value="Aminopeptidase/glucanase lid domain"/>
    <property type="match status" value="1"/>
</dbReference>
<evidence type="ECO:0000313" key="9">
    <source>
        <dbReference type="EMBL" id="GAG63451.1"/>
    </source>
</evidence>
<accession>X1AUE1</accession>
<dbReference type="GO" id="GO:0008237">
    <property type="term" value="F:metallopeptidase activity"/>
    <property type="evidence" value="ECO:0007669"/>
    <property type="project" value="UniProtKB-KW"/>
</dbReference>
<protein>
    <recommendedName>
        <fullName evidence="10">M18 family aminopeptidase</fullName>
    </recommendedName>
</protein>
<comment type="caution">
    <text evidence="9">The sequence shown here is derived from an EMBL/GenBank/DDBJ whole genome shotgun (WGS) entry which is preliminary data.</text>
</comment>
<evidence type="ECO:0000256" key="4">
    <source>
        <dbReference type="ARBA" id="ARBA00022670"/>
    </source>
</evidence>
<keyword evidence="5" id="KW-0479">Metal-binding</keyword>
<comment type="similarity">
    <text evidence="2">Belongs to the peptidase M18 family.</text>
</comment>
<dbReference type="GO" id="GO:0005737">
    <property type="term" value="C:cytoplasm"/>
    <property type="evidence" value="ECO:0007669"/>
    <property type="project" value="UniProtKB-ARBA"/>
</dbReference>
<dbReference type="PANTHER" id="PTHR28570:SF2">
    <property type="entry name" value="M18 FAMILY AMINOPEPTIDASE 1-RELATED"/>
    <property type="match status" value="1"/>
</dbReference>
<dbReference type="Pfam" id="PF02127">
    <property type="entry name" value="Peptidase_M18"/>
    <property type="match status" value="1"/>
</dbReference>
<dbReference type="NCBIfam" id="NF002600">
    <property type="entry name" value="PRK02256.1"/>
    <property type="match status" value="1"/>
</dbReference>
<dbReference type="Gene3D" id="2.30.250.10">
    <property type="entry name" value="Aminopeptidase i, Domain 2"/>
    <property type="match status" value="1"/>
</dbReference>
<comment type="cofactor">
    <cofactor evidence="1">
        <name>Zn(2+)</name>
        <dbReference type="ChEBI" id="CHEBI:29105"/>
    </cofactor>
</comment>
<dbReference type="InterPro" id="IPR023358">
    <property type="entry name" value="Peptidase_M18_dom2"/>
</dbReference>
<sequence length="393" mass="43318">RMMKTLQGKLIALSISGKKPINEGINLIVSHLDSPRLDLKQNPLYEEVDLAFMKTHYYGGIKKFQWLTRPLAIHGRVICSDGSYLDIVVGEDDSDPVFTVADILPHLAKKVQEDKKVSDAFVGEKLNLMVGSLPFGDKDTKDRFKLAILNLLNERFGLIEEDLISAELEVVPAGKARDVGWDRGLTGAYGHDDRSCVFASLKAMIDIKNPQKTALVLFVDKEEIGSDGATGAKSRFLENFLADLMIANGKEPLYHEIHKILMNSRAISADGNAALDPDFQDVHEKRNAARLGYGTCLTKFTGSGGKYGASDANAEYVGWLRNLFNKKKVVWQTGELGKVDEGGGGTVAKFLALYGMEIIDCGPPVLSMHSPFEIVHKGDIYMTYRGCRAFLES</sequence>
<evidence type="ECO:0008006" key="10">
    <source>
        <dbReference type="Google" id="ProtNLM"/>
    </source>
</evidence>
<proteinExistence type="inferred from homology"/>
<reference evidence="9" key="1">
    <citation type="journal article" date="2014" name="Front. Microbiol.">
        <title>High frequency of phylogenetically diverse reductive dehalogenase-homologous genes in deep subseafloor sedimentary metagenomes.</title>
        <authorList>
            <person name="Kawai M."/>
            <person name="Futagami T."/>
            <person name="Toyoda A."/>
            <person name="Takaki Y."/>
            <person name="Nishi S."/>
            <person name="Hori S."/>
            <person name="Arai W."/>
            <person name="Tsubouchi T."/>
            <person name="Morono Y."/>
            <person name="Uchiyama I."/>
            <person name="Ito T."/>
            <person name="Fujiyama A."/>
            <person name="Inagaki F."/>
            <person name="Takami H."/>
        </authorList>
    </citation>
    <scope>NUCLEOTIDE SEQUENCE</scope>
    <source>
        <strain evidence="9">Expedition CK06-06</strain>
    </source>
</reference>
<evidence type="ECO:0000256" key="1">
    <source>
        <dbReference type="ARBA" id="ARBA00001947"/>
    </source>
</evidence>
<keyword evidence="7" id="KW-0862">Zinc</keyword>
<dbReference type="SUPFAM" id="SSF53187">
    <property type="entry name" value="Zn-dependent exopeptidases"/>
    <property type="match status" value="1"/>
</dbReference>
<dbReference type="PRINTS" id="PR00932">
    <property type="entry name" value="AMINO1PTASE"/>
</dbReference>
<dbReference type="AlphaFoldDB" id="X1AUE1"/>
<evidence type="ECO:0000256" key="6">
    <source>
        <dbReference type="ARBA" id="ARBA00022801"/>
    </source>
</evidence>
<keyword evidence="6" id="KW-0378">Hydrolase</keyword>
<name>X1AUE1_9ZZZZ</name>
<dbReference type="EMBL" id="BART01006430">
    <property type="protein sequence ID" value="GAG63451.1"/>
    <property type="molecule type" value="Genomic_DNA"/>
</dbReference>
<evidence type="ECO:0000256" key="8">
    <source>
        <dbReference type="ARBA" id="ARBA00023049"/>
    </source>
</evidence>
<dbReference type="GO" id="GO:0004177">
    <property type="term" value="F:aminopeptidase activity"/>
    <property type="evidence" value="ECO:0007669"/>
    <property type="project" value="UniProtKB-KW"/>
</dbReference>
<organism evidence="9">
    <name type="scientific">marine sediment metagenome</name>
    <dbReference type="NCBI Taxonomy" id="412755"/>
    <lineage>
        <taxon>unclassified sequences</taxon>
        <taxon>metagenomes</taxon>
        <taxon>ecological metagenomes</taxon>
    </lineage>
</organism>